<evidence type="ECO:0000313" key="11">
    <source>
        <dbReference type="EMBL" id="HIX55178.1"/>
    </source>
</evidence>
<dbReference type="GO" id="GO:0003991">
    <property type="term" value="F:acetylglutamate kinase activity"/>
    <property type="evidence" value="ECO:0007669"/>
    <property type="project" value="UniProtKB-UniRule"/>
</dbReference>
<feature type="domain" description="Aspartate/glutamate/uridylate kinase" evidence="10">
    <location>
        <begin position="9"/>
        <end position="247"/>
    </location>
</feature>
<comment type="caution">
    <text evidence="11">The sequence shown here is derived from an EMBL/GenBank/DDBJ whole genome shotgun (WGS) entry which is preliminary data.</text>
</comment>
<evidence type="ECO:0000313" key="12">
    <source>
        <dbReference type="Proteomes" id="UP000824156"/>
    </source>
</evidence>
<dbReference type="PANTHER" id="PTHR23342:SF0">
    <property type="entry name" value="N-ACETYLGLUTAMATE SYNTHASE, MITOCHONDRIAL"/>
    <property type="match status" value="1"/>
</dbReference>
<keyword evidence="4 9" id="KW-0808">Transferase</keyword>
<dbReference type="InterPro" id="IPR001048">
    <property type="entry name" value="Asp/Glu/Uridylate_kinase"/>
</dbReference>
<evidence type="ECO:0000256" key="2">
    <source>
        <dbReference type="ARBA" id="ARBA00022571"/>
    </source>
</evidence>
<accession>A0A9D2AZ29</accession>
<comment type="similarity">
    <text evidence="9">Belongs to the acetylglutamate kinase family. ArgB subfamily.</text>
</comment>
<proteinExistence type="inferred from homology"/>
<dbReference type="Gene3D" id="3.40.1160.10">
    <property type="entry name" value="Acetylglutamate kinase-like"/>
    <property type="match status" value="1"/>
</dbReference>
<feature type="site" description="Transition state stabilizer" evidence="9">
    <location>
        <position position="228"/>
    </location>
</feature>
<keyword evidence="5 9" id="KW-0547">Nucleotide-binding</keyword>
<dbReference type="GO" id="GO:0005524">
    <property type="term" value="F:ATP binding"/>
    <property type="evidence" value="ECO:0007669"/>
    <property type="project" value="UniProtKB-UniRule"/>
</dbReference>
<dbReference type="InterPro" id="IPR004662">
    <property type="entry name" value="AcgluKinase_fam"/>
</dbReference>
<gene>
    <name evidence="9 11" type="primary">argB</name>
    <name evidence="11" type="ORF">H9853_09130</name>
</gene>
<keyword evidence="3 9" id="KW-0028">Amino-acid biosynthesis</keyword>
<evidence type="ECO:0000256" key="1">
    <source>
        <dbReference type="ARBA" id="ARBA00004828"/>
    </source>
</evidence>
<evidence type="ECO:0000256" key="9">
    <source>
        <dbReference type="HAMAP-Rule" id="MF_00082"/>
    </source>
</evidence>
<feature type="site" description="Transition state stabilizer" evidence="9">
    <location>
        <position position="11"/>
    </location>
</feature>
<keyword evidence="9" id="KW-0963">Cytoplasm</keyword>
<reference evidence="11" key="2">
    <citation type="submission" date="2021-04" db="EMBL/GenBank/DDBJ databases">
        <authorList>
            <person name="Gilroy R."/>
        </authorList>
    </citation>
    <scope>NUCLEOTIDE SEQUENCE</scope>
    <source>
        <strain evidence="11">1719</strain>
    </source>
</reference>
<evidence type="ECO:0000256" key="4">
    <source>
        <dbReference type="ARBA" id="ARBA00022679"/>
    </source>
</evidence>
<dbReference type="GO" id="GO:0005737">
    <property type="term" value="C:cytoplasm"/>
    <property type="evidence" value="ECO:0007669"/>
    <property type="project" value="UniProtKB-SubCell"/>
</dbReference>
<comment type="pathway">
    <text evidence="1 9">Amino-acid biosynthesis; L-arginine biosynthesis; N(2)-acetyl-L-ornithine from L-glutamate: step 2/4.</text>
</comment>
<dbReference type="Proteomes" id="UP000824156">
    <property type="component" value="Unassembled WGS sequence"/>
</dbReference>
<keyword evidence="2 9" id="KW-0055">Arginine biosynthesis</keyword>
<dbReference type="NCBIfam" id="TIGR00761">
    <property type="entry name" value="argB"/>
    <property type="match status" value="1"/>
</dbReference>
<feature type="binding site" evidence="9">
    <location>
        <position position="65"/>
    </location>
    <ligand>
        <name>substrate</name>
    </ligand>
</feature>
<dbReference type="InterPro" id="IPR036393">
    <property type="entry name" value="AceGlu_kinase-like_sf"/>
</dbReference>
<keyword evidence="7 9" id="KW-0067">ATP-binding</keyword>
<evidence type="ECO:0000259" key="10">
    <source>
        <dbReference type="Pfam" id="PF00696"/>
    </source>
</evidence>
<dbReference type="PANTHER" id="PTHR23342">
    <property type="entry name" value="N-ACETYLGLUTAMATE SYNTHASE"/>
    <property type="match status" value="1"/>
</dbReference>
<organism evidence="11 12">
    <name type="scientific">Candidatus Sphingobacterium stercoripullorum</name>
    <dbReference type="NCBI Taxonomy" id="2838759"/>
    <lineage>
        <taxon>Bacteria</taxon>
        <taxon>Pseudomonadati</taxon>
        <taxon>Bacteroidota</taxon>
        <taxon>Sphingobacteriia</taxon>
        <taxon>Sphingobacteriales</taxon>
        <taxon>Sphingobacteriaceae</taxon>
        <taxon>Sphingobacterium</taxon>
    </lineage>
</organism>
<dbReference type="PIRSF" id="PIRSF000728">
    <property type="entry name" value="NAGK"/>
    <property type="match status" value="1"/>
</dbReference>
<dbReference type="Pfam" id="PF00696">
    <property type="entry name" value="AA_kinase"/>
    <property type="match status" value="1"/>
</dbReference>
<evidence type="ECO:0000256" key="5">
    <source>
        <dbReference type="ARBA" id="ARBA00022741"/>
    </source>
</evidence>
<dbReference type="EMBL" id="DXEZ01000249">
    <property type="protein sequence ID" value="HIX55178.1"/>
    <property type="molecule type" value="Genomic_DNA"/>
</dbReference>
<comment type="function">
    <text evidence="9">Catalyzes the ATP-dependent phosphorylation of N-acetyl-L-glutamate.</text>
</comment>
<dbReference type="EC" id="2.7.2.8" evidence="9"/>
<evidence type="ECO:0000256" key="8">
    <source>
        <dbReference type="ARBA" id="ARBA00048141"/>
    </source>
</evidence>
<name>A0A9D2AZ29_9SPHI</name>
<dbReference type="HAMAP" id="MF_00082">
    <property type="entry name" value="ArgB"/>
    <property type="match status" value="1"/>
</dbReference>
<evidence type="ECO:0000256" key="6">
    <source>
        <dbReference type="ARBA" id="ARBA00022777"/>
    </source>
</evidence>
<protein>
    <recommendedName>
        <fullName evidence="9">Acetylglutamate kinase</fullName>
        <ecNumber evidence="9">2.7.2.8</ecNumber>
    </recommendedName>
    <alternativeName>
        <fullName evidence="9">N-acetyl-L-glutamate 5-phosphotransferase</fullName>
    </alternativeName>
    <alternativeName>
        <fullName evidence="9">NAG kinase</fullName>
        <shortName evidence="9">NAGK</shortName>
    </alternativeName>
</protein>
<dbReference type="GO" id="GO:0042450">
    <property type="term" value="P:L-arginine biosynthetic process via ornithine"/>
    <property type="evidence" value="ECO:0007669"/>
    <property type="project" value="UniProtKB-UniRule"/>
</dbReference>
<feature type="binding site" evidence="9">
    <location>
        <begin position="43"/>
        <end position="44"/>
    </location>
    <ligand>
        <name>substrate</name>
    </ligand>
</feature>
<dbReference type="InterPro" id="IPR037528">
    <property type="entry name" value="ArgB"/>
</dbReference>
<dbReference type="CDD" id="cd04238">
    <property type="entry name" value="AAK_NAGK-like"/>
    <property type="match status" value="1"/>
</dbReference>
<evidence type="ECO:0000256" key="3">
    <source>
        <dbReference type="ARBA" id="ARBA00022605"/>
    </source>
</evidence>
<feature type="binding site" evidence="9">
    <location>
        <position position="162"/>
    </location>
    <ligand>
        <name>substrate</name>
    </ligand>
</feature>
<comment type="catalytic activity">
    <reaction evidence="8 9">
        <text>N-acetyl-L-glutamate + ATP = N-acetyl-L-glutamyl 5-phosphate + ADP</text>
        <dbReference type="Rhea" id="RHEA:14629"/>
        <dbReference type="ChEBI" id="CHEBI:30616"/>
        <dbReference type="ChEBI" id="CHEBI:44337"/>
        <dbReference type="ChEBI" id="CHEBI:57936"/>
        <dbReference type="ChEBI" id="CHEBI:456216"/>
        <dbReference type="EC" id="2.7.2.8"/>
    </reaction>
</comment>
<dbReference type="SUPFAM" id="SSF53633">
    <property type="entry name" value="Carbamate kinase-like"/>
    <property type="match status" value="1"/>
</dbReference>
<keyword evidence="6 9" id="KW-0418">Kinase</keyword>
<evidence type="ECO:0000256" key="7">
    <source>
        <dbReference type="ARBA" id="ARBA00022840"/>
    </source>
</evidence>
<sequence>MDSGVILNIIKIGGNVIDNPDALNEFLEHFSSIKGKKILVHGGGKKASALAQRLGVEVEMVEGRRVTNQEMLEIAVMVYAGWINKSIVAKLQKFGCDAIGLSGADANLIEGMKRPKKEVDFGYVGDLLHDSVNHNMLKKFMELGLTPVFSAITHNKKGQLLNTNADTIASSLSASLSSNYQVNLIYCFEKDGVLKDVEDESSVIEHIDLASYKVLEKSGEIFDGMLPKLNNAFDALQKGVSAVYIGNASKLHQFNQGCFGTRITL</sequence>
<dbReference type="AlphaFoldDB" id="A0A9D2AZ29"/>
<reference evidence="11" key="1">
    <citation type="journal article" date="2021" name="PeerJ">
        <title>Extensive microbial diversity within the chicken gut microbiome revealed by metagenomics and culture.</title>
        <authorList>
            <person name="Gilroy R."/>
            <person name="Ravi A."/>
            <person name="Getino M."/>
            <person name="Pursley I."/>
            <person name="Horton D.L."/>
            <person name="Alikhan N.F."/>
            <person name="Baker D."/>
            <person name="Gharbi K."/>
            <person name="Hall N."/>
            <person name="Watson M."/>
            <person name="Adriaenssens E.M."/>
            <person name="Foster-Nyarko E."/>
            <person name="Jarju S."/>
            <person name="Secka A."/>
            <person name="Antonio M."/>
            <person name="Oren A."/>
            <person name="Chaudhuri R.R."/>
            <person name="La Ragione R."/>
            <person name="Hildebrand F."/>
            <person name="Pallen M.J."/>
        </authorList>
    </citation>
    <scope>NUCLEOTIDE SEQUENCE</scope>
    <source>
        <strain evidence="11">1719</strain>
    </source>
</reference>
<comment type="subcellular location">
    <subcellularLocation>
        <location evidence="9">Cytoplasm</location>
    </subcellularLocation>
</comment>